<accession>A0ACB8VHE4</accession>
<evidence type="ECO:0000313" key="1">
    <source>
        <dbReference type="EMBL" id="KAI3354834.1"/>
    </source>
</evidence>
<dbReference type="EMBL" id="CM041551">
    <property type="protein sequence ID" value="KAI3354834.1"/>
    <property type="molecule type" value="Genomic_DNA"/>
</dbReference>
<evidence type="ECO:0000313" key="2">
    <source>
        <dbReference type="Proteomes" id="UP000831701"/>
    </source>
</evidence>
<keyword evidence="2" id="KW-1185">Reference proteome</keyword>
<reference evidence="1" key="1">
    <citation type="submission" date="2022-04" db="EMBL/GenBank/DDBJ databases">
        <title>Jade perch genome.</title>
        <authorList>
            <person name="Chao B."/>
        </authorList>
    </citation>
    <scope>NUCLEOTIDE SEQUENCE</scope>
    <source>
        <strain evidence="1">CB-2022</strain>
    </source>
</reference>
<comment type="caution">
    <text evidence="1">The sequence shown here is derived from an EMBL/GenBank/DDBJ whole genome shotgun (WGS) entry which is preliminary data.</text>
</comment>
<organism evidence="1 2">
    <name type="scientific">Scortum barcoo</name>
    <name type="common">barcoo grunter</name>
    <dbReference type="NCBI Taxonomy" id="214431"/>
    <lineage>
        <taxon>Eukaryota</taxon>
        <taxon>Metazoa</taxon>
        <taxon>Chordata</taxon>
        <taxon>Craniata</taxon>
        <taxon>Vertebrata</taxon>
        <taxon>Euteleostomi</taxon>
        <taxon>Actinopterygii</taxon>
        <taxon>Neopterygii</taxon>
        <taxon>Teleostei</taxon>
        <taxon>Neoteleostei</taxon>
        <taxon>Acanthomorphata</taxon>
        <taxon>Eupercaria</taxon>
        <taxon>Centrarchiformes</taxon>
        <taxon>Terapontoidei</taxon>
        <taxon>Terapontidae</taxon>
        <taxon>Scortum</taxon>
    </lineage>
</organism>
<dbReference type="Proteomes" id="UP000831701">
    <property type="component" value="Chromosome 21"/>
</dbReference>
<proteinExistence type="predicted"/>
<sequence>MTKGNGKSSSSQSDSVLNHPLTPSIVENNVRHRLGNAKRGWSWKKMDDFYYHDDEDSNLNDSYDYSYEHSVCDKEVVRSFAGVFLPVIYALALVVGLAGNALVVVVYTSKVRLRTLTDVCILNLAISDLLLLFTLPFWAADAVHGWRLGPEACKLNSFLYSTNFSCGMLLLTCISVDRYRAVAQNPTCRAGTSPRVRKQWLLVCVVLWAIASILGLPELVFSTVKHSHHRMACTAVYPPSMARPAKAALELLEVILRFALPFLVMVVCYCGVGRALSRAAGVRRDRKWRALRVLLAVVAVFLLTQLPYNVVKLCRAMDIIYHLVTDCDVSKGLDHALQVTESLALSHACINPLLYAFMGSSFRGHVLKAAKRLGQRLGRHPRHASEEPAVEIALNTHNQTQSLSGSEDQDTSTFTI</sequence>
<protein>
    <submittedName>
        <fullName evidence="1">Uncharacterized protein</fullName>
    </submittedName>
</protein>
<name>A0ACB8VHE4_9TELE</name>
<gene>
    <name evidence="1" type="ORF">L3Q82_004641</name>
</gene>